<dbReference type="eggNOG" id="arCOG01445">
    <property type="taxonomic scope" value="Archaea"/>
</dbReference>
<organism evidence="2 3">
    <name type="scientific">Haloterrigena salina JCM 13891</name>
    <dbReference type="NCBI Taxonomy" id="1227488"/>
    <lineage>
        <taxon>Archaea</taxon>
        <taxon>Methanobacteriati</taxon>
        <taxon>Methanobacteriota</taxon>
        <taxon>Stenosarchaea group</taxon>
        <taxon>Halobacteria</taxon>
        <taxon>Halobacteriales</taxon>
        <taxon>Natrialbaceae</taxon>
        <taxon>Haloterrigena</taxon>
    </lineage>
</organism>
<gene>
    <name evidence="2" type="ORF">C477_02855</name>
</gene>
<dbReference type="OrthoDB" id="242746at2157"/>
<comment type="caution">
    <text evidence="2">The sequence shown here is derived from an EMBL/GenBank/DDBJ whole genome shotgun (WGS) entry which is preliminary data.</text>
</comment>
<keyword evidence="3" id="KW-1185">Reference proteome</keyword>
<proteinExistence type="predicted"/>
<evidence type="ECO:0000313" key="2">
    <source>
        <dbReference type="EMBL" id="ELZ23018.1"/>
    </source>
</evidence>
<feature type="region of interest" description="Disordered" evidence="1">
    <location>
        <begin position="1"/>
        <end position="27"/>
    </location>
</feature>
<feature type="compositionally biased region" description="Basic and acidic residues" evidence="1">
    <location>
        <begin position="200"/>
        <end position="224"/>
    </location>
</feature>
<reference evidence="2 3" key="1">
    <citation type="journal article" date="2014" name="PLoS Genet.">
        <title>Phylogenetically driven sequencing of extremely halophilic archaea reveals strategies for static and dynamic osmo-response.</title>
        <authorList>
            <person name="Becker E.A."/>
            <person name="Seitzer P.M."/>
            <person name="Tritt A."/>
            <person name="Larsen D."/>
            <person name="Krusor M."/>
            <person name="Yao A.I."/>
            <person name="Wu D."/>
            <person name="Madern D."/>
            <person name="Eisen J.A."/>
            <person name="Darling A.E."/>
            <person name="Facciotti M.T."/>
        </authorList>
    </citation>
    <scope>NUCLEOTIDE SEQUENCE [LARGE SCALE GENOMIC DNA]</scope>
    <source>
        <strain evidence="2 3">JCM 13891</strain>
    </source>
</reference>
<dbReference type="AlphaFoldDB" id="M0CK87"/>
<name>M0CK87_9EURY</name>
<dbReference type="eggNOG" id="arCOG06276">
    <property type="taxonomic scope" value="Archaea"/>
</dbReference>
<feature type="region of interest" description="Disordered" evidence="1">
    <location>
        <begin position="190"/>
        <end position="224"/>
    </location>
</feature>
<protein>
    <submittedName>
        <fullName evidence="2">Uncharacterized protein</fullName>
    </submittedName>
</protein>
<feature type="region of interest" description="Disordered" evidence="1">
    <location>
        <begin position="243"/>
        <end position="270"/>
    </location>
</feature>
<evidence type="ECO:0000256" key="1">
    <source>
        <dbReference type="SAM" id="MobiDB-lite"/>
    </source>
</evidence>
<dbReference type="EMBL" id="AOIS01000012">
    <property type="protein sequence ID" value="ELZ23018.1"/>
    <property type="molecule type" value="Genomic_DNA"/>
</dbReference>
<evidence type="ECO:0000313" key="3">
    <source>
        <dbReference type="Proteomes" id="UP000011657"/>
    </source>
</evidence>
<feature type="compositionally biased region" description="Basic and acidic residues" evidence="1">
    <location>
        <begin position="261"/>
        <end position="270"/>
    </location>
</feature>
<dbReference type="Proteomes" id="UP000011657">
    <property type="component" value="Unassembled WGS sequence"/>
</dbReference>
<accession>M0CK87</accession>
<dbReference type="RefSeq" id="WP_008892906.1">
    <property type="nucleotide sequence ID" value="NZ_AOIS01000012.1"/>
</dbReference>
<sequence length="376" mass="41983">MGARDKMPISPWADPDAPAECSKDGHTTADVCDCNARWKWSYEEYYVTGEQLDMFLEDPKYRGETTGRTFIQQEDDPYAFLDGDGVVCPETGEAHPAFIAILTRLGMTYTDISTSASSAHGQYIGEILIEDKGQVSFEIATEPWAANEDVPVIEIYANKHVNVTTGKHVPGTPLETKEWDADVLETILKANGYEDEPEIEHDTDRDRPEREGYEAEARDGDERASDVRNILLAVDRIEPRDMSLSTTQTGTDSTGWTTRDPSYRRSESGKSLHYNGEGAFHDFREGEAFGVLSLFAAEQGIINNPWDPLSGSDWWEAVDAARDAGAPIPEFDAERTRNLFQCLSQAIRCLRHGGTEAIRTVTWLRMAKYVEGVRPA</sequence>
<feature type="compositionally biased region" description="Low complexity" evidence="1">
    <location>
        <begin position="245"/>
        <end position="258"/>
    </location>
</feature>
<dbReference type="STRING" id="1227488.C477_02855"/>